<evidence type="ECO:0000256" key="1">
    <source>
        <dbReference type="SAM" id="MobiDB-lite"/>
    </source>
</evidence>
<evidence type="ECO:0000313" key="2">
    <source>
        <dbReference type="EMBL" id="GAA0250431.1"/>
    </source>
</evidence>
<feature type="compositionally biased region" description="Polar residues" evidence="1">
    <location>
        <begin position="104"/>
        <end position="113"/>
    </location>
</feature>
<dbReference type="RefSeq" id="WP_344650329.1">
    <property type="nucleotide sequence ID" value="NZ_BAAAGX010000016.1"/>
</dbReference>
<protein>
    <submittedName>
        <fullName evidence="2">Uncharacterized protein</fullName>
    </submittedName>
</protein>
<gene>
    <name evidence="2" type="ORF">GCM10009539_39500</name>
</gene>
<organism evidence="2 3">
    <name type="scientific">Cryptosporangium japonicum</name>
    <dbReference type="NCBI Taxonomy" id="80872"/>
    <lineage>
        <taxon>Bacteria</taxon>
        <taxon>Bacillati</taxon>
        <taxon>Actinomycetota</taxon>
        <taxon>Actinomycetes</taxon>
        <taxon>Cryptosporangiales</taxon>
        <taxon>Cryptosporangiaceae</taxon>
        <taxon>Cryptosporangium</taxon>
    </lineage>
</organism>
<comment type="caution">
    <text evidence="2">The sequence shown here is derived from an EMBL/GenBank/DDBJ whole genome shotgun (WGS) entry which is preliminary data.</text>
</comment>
<sequence>MATARDELALPDYDRLTADELRERLEPLTAAQVERMHRHARDADAPNATVEILAERSEALRDALSTPPTDDAPAFPHHGAGTPGGTVSPATSTAPPINPPSHGDPTNPSQPRG</sequence>
<dbReference type="EMBL" id="BAAAGX010000016">
    <property type="protein sequence ID" value="GAA0250431.1"/>
    <property type="molecule type" value="Genomic_DNA"/>
</dbReference>
<proteinExistence type="predicted"/>
<feature type="region of interest" description="Disordered" evidence="1">
    <location>
        <begin position="57"/>
        <end position="113"/>
    </location>
</feature>
<dbReference type="Proteomes" id="UP001500967">
    <property type="component" value="Unassembled WGS sequence"/>
</dbReference>
<name>A0ABP3E2A3_9ACTN</name>
<evidence type="ECO:0000313" key="3">
    <source>
        <dbReference type="Proteomes" id="UP001500967"/>
    </source>
</evidence>
<keyword evidence="3" id="KW-1185">Reference proteome</keyword>
<reference evidence="3" key="1">
    <citation type="journal article" date="2019" name="Int. J. Syst. Evol. Microbiol.">
        <title>The Global Catalogue of Microorganisms (GCM) 10K type strain sequencing project: providing services to taxonomists for standard genome sequencing and annotation.</title>
        <authorList>
            <consortium name="The Broad Institute Genomics Platform"/>
            <consortium name="The Broad Institute Genome Sequencing Center for Infectious Disease"/>
            <person name="Wu L."/>
            <person name="Ma J."/>
        </authorList>
    </citation>
    <scope>NUCLEOTIDE SEQUENCE [LARGE SCALE GENOMIC DNA]</scope>
    <source>
        <strain evidence="3">JCM 10425</strain>
    </source>
</reference>
<accession>A0ABP3E2A3</accession>